<dbReference type="InterPro" id="IPR011008">
    <property type="entry name" value="Dimeric_a/b-barrel"/>
</dbReference>
<dbReference type="Proteomes" id="UP000184368">
    <property type="component" value="Unassembled WGS sequence"/>
</dbReference>
<protein>
    <submittedName>
        <fullName evidence="3">NIPSNAP protein</fullName>
    </submittedName>
</protein>
<dbReference type="AlphaFoldDB" id="A0A1M4YK19"/>
<feature type="signal peptide" evidence="1">
    <location>
        <begin position="1"/>
        <end position="23"/>
    </location>
</feature>
<evidence type="ECO:0000313" key="4">
    <source>
        <dbReference type="Proteomes" id="UP000184368"/>
    </source>
</evidence>
<dbReference type="RefSeq" id="WP_073041607.1">
    <property type="nucleotide sequence ID" value="NZ_FQUO01000004.1"/>
</dbReference>
<feature type="chain" id="PRO_5012477171" evidence="1">
    <location>
        <begin position="24"/>
        <end position="260"/>
    </location>
</feature>
<organism evidence="3 4">
    <name type="scientific">Cnuella takakiae</name>
    <dbReference type="NCBI Taxonomy" id="1302690"/>
    <lineage>
        <taxon>Bacteria</taxon>
        <taxon>Pseudomonadati</taxon>
        <taxon>Bacteroidota</taxon>
        <taxon>Chitinophagia</taxon>
        <taxon>Chitinophagales</taxon>
        <taxon>Chitinophagaceae</taxon>
        <taxon>Cnuella</taxon>
    </lineage>
</organism>
<reference evidence="3 4" key="1">
    <citation type="submission" date="2016-11" db="EMBL/GenBank/DDBJ databases">
        <authorList>
            <person name="Jaros S."/>
            <person name="Januszkiewicz K."/>
            <person name="Wedrychowicz H."/>
        </authorList>
    </citation>
    <scope>NUCLEOTIDE SEQUENCE [LARGE SCALE GENOMIC DNA]</scope>
    <source>
        <strain evidence="3 4">DSM 26897</strain>
    </source>
</reference>
<feature type="domain" description="NIPSNAP" evidence="2">
    <location>
        <begin position="154"/>
        <end position="258"/>
    </location>
</feature>
<dbReference type="Pfam" id="PF07978">
    <property type="entry name" value="NIPSNAP"/>
    <property type="match status" value="1"/>
</dbReference>
<evidence type="ECO:0000259" key="2">
    <source>
        <dbReference type="Pfam" id="PF07978"/>
    </source>
</evidence>
<dbReference type="EMBL" id="FQUO01000004">
    <property type="protein sequence ID" value="SHF06080.1"/>
    <property type="molecule type" value="Genomic_DNA"/>
</dbReference>
<evidence type="ECO:0000313" key="3">
    <source>
        <dbReference type="EMBL" id="SHF06080.1"/>
    </source>
</evidence>
<dbReference type="STRING" id="1302690.BUE76_15735"/>
<dbReference type="SUPFAM" id="SSF54909">
    <property type="entry name" value="Dimeric alpha+beta barrel"/>
    <property type="match status" value="2"/>
</dbReference>
<sequence length="260" mass="29757">MKRMLSSLLTLALALCLATTSFAADREYYAIHIFNYTSANQEQQVDRYLEQAYLPALHRMGIKQVGVFKPIANDTAANKRIVVLVPFKKMDQFTTLTDKLAKDQQYQEAGKGYLDAAYNQPNFSRTETILLRAFTANPVMNKPALKGTVADKVYELRSYEGPTEKLYWNKVAMFNKGDEVGLFKRLGFNAVFYGEVMAGSHMPNLMYMTSFESMQDRNDHWKTFGNDPQWKALTSNPEYSKYSVSKNDTWLMRATAYSDL</sequence>
<proteinExistence type="predicted"/>
<evidence type="ECO:0000256" key="1">
    <source>
        <dbReference type="SAM" id="SignalP"/>
    </source>
</evidence>
<accession>A0A1M4YK19</accession>
<keyword evidence="1" id="KW-0732">Signal</keyword>
<keyword evidence="4" id="KW-1185">Reference proteome</keyword>
<dbReference type="Gene3D" id="3.30.70.100">
    <property type="match status" value="2"/>
</dbReference>
<gene>
    <name evidence="3" type="ORF">SAMN05444008_104312</name>
</gene>
<dbReference type="InterPro" id="IPR012577">
    <property type="entry name" value="NIPSNAP"/>
</dbReference>
<dbReference type="OrthoDB" id="192769at2"/>
<name>A0A1M4YK19_9BACT</name>